<dbReference type="AlphaFoldDB" id="A0A5J9WA02"/>
<evidence type="ECO:0000313" key="3">
    <source>
        <dbReference type="EMBL" id="TVU44747.1"/>
    </source>
</evidence>
<feature type="transmembrane region" description="Helical" evidence="2">
    <location>
        <begin position="6"/>
        <end position="26"/>
    </location>
</feature>
<evidence type="ECO:0000313" key="4">
    <source>
        <dbReference type="Proteomes" id="UP000324897"/>
    </source>
</evidence>
<keyword evidence="4" id="KW-1185">Reference proteome</keyword>
<comment type="caution">
    <text evidence="3">The sequence shown here is derived from an EMBL/GenBank/DDBJ whole genome shotgun (WGS) entry which is preliminary data.</text>
</comment>
<gene>
    <name evidence="3" type="ORF">EJB05_04201</name>
</gene>
<keyword evidence="2" id="KW-0472">Membrane</keyword>
<sequence length="158" mass="17199">MAVVLLVSLPFVFFCIMICLRCYYYGKEKGREEMREAMGSQVHLMPPQPSPPVARGYPEPGEHEHPTGGAGKREDGEVPGLPPPGLVGALGLDAEALGPAQRVHLLEQVELEPLALELGDALAEQQRVLALPREQPLEHCLSVRLVSQRPEHGQGGEQ</sequence>
<accession>A0A5J9WA02</accession>
<organism evidence="3 4">
    <name type="scientific">Eragrostis curvula</name>
    <name type="common">weeping love grass</name>
    <dbReference type="NCBI Taxonomy" id="38414"/>
    <lineage>
        <taxon>Eukaryota</taxon>
        <taxon>Viridiplantae</taxon>
        <taxon>Streptophyta</taxon>
        <taxon>Embryophyta</taxon>
        <taxon>Tracheophyta</taxon>
        <taxon>Spermatophyta</taxon>
        <taxon>Magnoliopsida</taxon>
        <taxon>Liliopsida</taxon>
        <taxon>Poales</taxon>
        <taxon>Poaceae</taxon>
        <taxon>PACMAD clade</taxon>
        <taxon>Chloridoideae</taxon>
        <taxon>Eragrostideae</taxon>
        <taxon>Eragrostidinae</taxon>
        <taxon>Eragrostis</taxon>
    </lineage>
</organism>
<keyword evidence="2" id="KW-0812">Transmembrane</keyword>
<feature type="compositionally biased region" description="Basic and acidic residues" evidence="1">
    <location>
        <begin position="60"/>
        <end position="76"/>
    </location>
</feature>
<protein>
    <submittedName>
        <fullName evidence="3">Uncharacterized protein</fullName>
    </submittedName>
</protein>
<name>A0A5J9WA02_9POAL</name>
<feature type="region of interest" description="Disordered" evidence="1">
    <location>
        <begin position="42"/>
        <end position="87"/>
    </location>
</feature>
<evidence type="ECO:0000256" key="1">
    <source>
        <dbReference type="SAM" id="MobiDB-lite"/>
    </source>
</evidence>
<evidence type="ECO:0000256" key="2">
    <source>
        <dbReference type="SAM" id="Phobius"/>
    </source>
</evidence>
<keyword evidence="2" id="KW-1133">Transmembrane helix</keyword>
<dbReference type="EMBL" id="RWGY01000004">
    <property type="protein sequence ID" value="TVU44747.1"/>
    <property type="molecule type" value="Genomic_DNA"/>
</dbReference>
<reference evidence="3 4" key="1">
    <citation type="journal article" date="2019" name="Sci. Rep.">
        <title>A high-quality genome of Eragrostis curvula grass provides insights into Poaceae evolution and supports new strategies to enhance forage quality.</title>
        <authorList>
            <person name="Carballo J."/>
            <person name="Santos B.A.C.M."/>
            <person name="Zappacosta D."/>
            <person name="Garbus I."/>
            <person name="Selva J.P."/>
            <person name="Gallo C.A."/>
            <person name="Diaz A."/>
            <person name="Albertini E."/>
            <person name="Caccamo M."/>
            <person name="Echenique V."/>
        </authorList>
    </citation>
    <scope>NUCLEOTIDE SEQUENCE [LARGE SCALE GENOMIC DNA]</scope>
    <source>
        <strain evidence="4">cv. Victoria</strain>
        <tissue evidence="3">Leaf</tissue>
    </source>
</reference>
<dbReference type="Proteomes" id="UP000324897">
    <property type="component" value="Chromosome 5"/>
</dbReference>
<dbReference type="Gramene" id="TVU44747">
    <property type="protein sequence ID" value="TVU44747"/>
    <property type="gene ID" value="EJB05_04201"/>
</dbReference>
<proteinExistence type="predicted"/>
<feature type="non-terminal residue" evidence="3">
    <location>
        <position position="1"/>
    </location>
</feature>